<evidence type="ECO:0000313" key="2">
    <source>
        <dbReference type="EMBL" id="KAF6208144.1"/>
    </source>
</evidence>
<protein>
    <submittedName>
        <fullName evidence="2">Uncharacterized protein</fullName>
    </submittedName>
</protein>
<name>A0A6A4JWV8_APOLU</name>
<gene>
    <name evidence="2" type="ORF">GE061_016595</name>
</gene>
<dbReference type="AlphaFoldDB" id="A0A6A4JWV8"/>
<organism evidence="2 3">
    <name type="scientific">Apolygus lucorum</name>
    <name type="common">Small green plant bug</name>
    <name type="synonym">Lygocoris lucorum</name>
    <dbReference type="NCBI Taxonomy" id="248454"/>
    <lineage>
        <taxon>Eukaryota</taxon>
        <taxon>Metazoa</taxon>
        <taxon>Ecdysozoa</taxon>
        <taxon>Arthropoda</taxon>
        <taxon>Hexapoda</taxon>
        <taxon>Insecta</taxon>
        <taxon>Pterygota</taxon>
        <taxon>Neoptera</taxon>
        <taxon>Paraneoptera</taxon>
        <taxon>Hemiptera</taxon>
        <taxon>Heteroptera</taxon>
        <taxon>Panheteroptera</taxon>
        <taxon>Cimicomorpha</taxon>
        <taxon>Miridae</taxon>
        <taxon>Mirini</taxon>
        <taxon>Apolygus</taxon>
    </lineage>
</organism>
<reference evidence="2" key="1">
    <citation type="journal article" date="2021" name="Mol. Ecol. Resour.">
        <title>Apolygus lucorum genome provides insights into omnivorousness and mesophyll feeding.</title>
        <authorList>
            <person name="Liu Y."/>
            <person name="Liu H."/>
            <person name="Wang H."/>
            <person name="Huang T."/>
            <person name="Liu B."/>
            <person name="Yang B."/>
            <person name="Yin L."/>
            <person name="Li B."/>
            <person name="Zhang Y."/>
            <person name="Zhang S."/>
            <person name="Jiang F."/>
            <person name="Zhang X."/>
            <person name="Ren Y."/>
            <person name="Wang B."/>
            <person name="Wang S."/>
            <person name="Lu Y."/>
            <person name="Wu K."/>
            <person name="Fan W."/>
            <person name="Wang G."/>
        </authorList>
    </citation>
    <scope>NUCLEOTIDE SEQUENCE</scope>
    <source>
        <strain evidence="2">12Hb</strain>
    </source>
</reference>
<dbReference type="EMBL" id="WIXP02000007">
    <property type="protein sequence ID" value="KAF6208144.1"/>
    <property type="molecule type" value="Genomic_DNA"/>
</dbReference>
<feature type="compositionally biased region" description="Basic residues" evidence="1">
    <location>
        <begin position="70"/>
        <end position="79"/>
    </location>
</feature>
<evidence type="ECO:0000313" key="3">
    <source>
        <dbReference type="Proteomes" id="UP000466442"/>
    </source>
</evidence>
<comment type="caution">
    <text evidence="2">The sequence shown here is derived from an EMBL/GenBank/DDBJ whole genome shotgun (WGS) entry which is preliminary data.</text>
</comment>
<keyword evidence="3" id="KW-1185">Reference proteome</keyword>
<sequence>MTEQQASMTSAVVTSKGVQMVWKPLQLLKKTSDCTDISMEKCTQTDCVPASEDRKNSSRRKMDKGTSNKNHAKKKKAGRRSPTVGQKSRKKRVTNSLAGTMMPRATSKTTSQKWAVRMGQIRNSLAGTTLSSKPPVSSRRQIRRVTSNTSTMSRIGHSVKSSLIHRKQFLNNAKIGQEIPHIFCQTIRSRRRHKQPEWDKFAAWSRHAKSGLAIPVFFMAR</sequence>
<dbReference type="Proteomes" id="UP000466442">
    <property type="component" value="Unassembled WGS sequence"/>
</dbReference>
<feature type="region of interest" description="Disordered" evidence="1">
    <location>
        <begin position="46"/>
        <end position="113"/>
    </location>
</feature>
<evidence type="ECO:0000256" key="1">
    <source>
        <dbReference type="SAM" id="MobiDB-lite"/>
    </source>
</evidence>
<proteinExistence type="predicted"/>
<accession>A0A6A4JWV8</accession>